<dbReference type="AlphaFoldDB" id="A0A413Q1P4"/>
<sequence>MHMVDEMKLDQYMICLEVVDYYPDANIIFWLDYLKKHVQGKVHILSYRAIKQEIQKKYTSNKFVWIFGMVKSYEVIGKYIEEQNKEDAVVIVGGERLASCCDEKAISSLKIEDKYSNLHLQEDEDWTDFSKNIDKLYGKYQSDISGLVLICNVNNNIADRINKELETSNNMSITRTEILGCNCESSDNATKVLREIKGKSLKEALEIIKKNATTMDSEHIIMCQAIAYHGNGDITKTIELLKSIYKTLSNEQKLFLAEMYILQNLKEEAKKNI</sequence>
<evidence type="ECO:0000313" key="2">
    <source>
        <dbReference type="Proteomes" id="UP000286561"/>
    </source>
</evidence>
<comment type="caution">
    <text evidence="1">The sequence shown here is derived from an EMBL/GenBank/DDBJ whole genome shotgun (WGS) entry which is preliminary data.</text>
</comment>
<proteinExistence type="predicted"/>
<accession>A0A413Q1P4</accession>
<dbReference type="EMBL" id="QSEP01000002">
    <property type="protein sequence ID" value="RGZ86620.1"/>
    <property type="molecule type" value="Genomic_DNA"/>
</dbReference>
<gene>
    <name evidence="1" type="ORF">DW972_01150</name>
</gene>
<organism evidence="1 2">
    <name type="scientific">Anaerobutyricum hallii</name>
    <dbReference type="NCBI Taxonomy" id="39488"/>
    <lineage>
        <taxon>Bacteria</taxon>
        <taxon>Bacillati</taxon>
        <taxon>Bacillota</taxon>
        <taxon>Clostridia</taxon>
        <taxon>Lachnospirales</taxon>
        <taxon>Lachnospiraceae</taxon>
        <taxon>Anaerobutyricum</taxon>
    </lineage>
</organism>
<dbReference type="Proteomes" id="UP000286561">
    <property type="component" value="Unassembled WGS sequence"/>
</dbReference>
<reference evidence="1 2" key="1">
    <citation type="submission" date="2018-08" db="EMBL/GenBank/DDBJ databases">
        <title>A genome reference for cultivated species of the human gut microbiota.</title>
        <authorList>
            <person name="Zou Y."/>
            <person name="Xue W."/>
            <person name="Luo G."/>
        </authorList>
    </citation>
    <scope>NUCLEOTIDE SEQUENCE [LARGE SCALE GENOMIC DNA]</scope>
    <source>
        <strain evidence="1 2">AM48-23BH</strain>
    </source>
</reference>
<name>A0A413Q1P4_9FIRM</name>
<evidence type="ECO:0000313" key="1">
    <source>
        <dbReference type="EMBL" id="RGZ86620.1"/>
    </source>
</evidence>
<protein>
    <submittedName>
        <fullName evidence="1">Uncharacterized protein</fullName>
    </submittedName>
</protein>